<feature type="transmembrane region" description="Helical" evidence="1">
    <location>
        <begin position="300"/>
        <end position="320"/>
    </location>
</feature>
<reference evidence="2" key="1">
    <citation type="submission" date="2018-05" db="EMBL/GenBank/DDBJ databases">
        <authorList>
            <person name="Lanie J.A."/>
            <person name="Ng W.-L."/>
            <person name="Kazmierczak K.M."/>
            <person name="Andrzejewski T.M."/>
            <person name="Davidsen T.M."/>
            <person name="Wayne K.J."/>
            <person name="Tettelin H."/>
            <person name="Glass J.I."/>
            <person name="Rusch D."/>
            <person name="Podicherti R."/>
            <person name="Tsui H.-C.T."/>
            <person name="Winkler M.E."/>
        </authorList>
    </citation>
    <scope>NUCLEOTIDE SEQUENCE</scope>
</reference>
<feature type="transmembrane region" description="Helical" evidence="1">
    <location>
        <begin position="340"/>
        <end position="363"/>
    </location>
</feature>
<keyword evidence="1" id="KW-0812">Transmembrane</keyword>
<evidence type="ECO:0000256" key="1">
    <source>
        <dbReference type="SAM" id="Phobius"/>
    </source>
</evidence>
<proteinExistence type="predicted"/>
<keyword evidence="1" id="KW-0472">Membrane</keyword>
<accession>A0A381S7N4</accession>
<dbReference type="EMBL" id="UINC01002769">
    <property type="protein sequence ID" value="SVA00122.1"/>
    <property type="molecule type" value="Genomic_DNA"/>
</dbReference>
<feature type="transmembrane region" description="Helical" evidence="1">
    <location>
        <begin position="97"/>
        <end position="120"/>
    </location>
</feature>
<gene>
    <name evidence="2" type="ORF">METZ01_LOCUS52976</name>
</gene>
<protein>
    <submittedName>
        <fullName evidence="2">Uncharacterized protein</fullName>
    </submittedName>
</protein>
<organism evidence="2">
    <name type="scientific">marine metagenome</name>
    <dbReference type="NCBI Taxonomy" id="408172"/>
    <lineage>
        <taxon>unclassified sequences</taxon>
        <taxon>metagenomes</taxon>
        <taxon>ecological metagenomes</taxon>
    </lineage>
</organism>
<dbReference type="PANTHER" id="PTHR47380">
    <property type="entry name" value="OS02G0533000 PROTEIN"/>
    <property type="match status" value="1"/>
</dbReference>
<feature type="non-terminal residue" evidence="2">
    <location>
        <position position="1"/>
    </location>
</feature>
<dbReference type="InterPro" id="IPR044200">
    <property type="entry name" value="At5g03900-like"/>
</dbReference>
<dbReference type="PANTHER" id="PTHR47380:SF4">
    <property type="entry name" value="OS02G0533000 PROTEIN"/>
    <property type="match status" value="1"/>
</dbReference>
<keyword evidence="1" id="KW-1133">Transmembrane helix</keyword>
<sequence length="536" mass="59198">VSTVATAEAQPDVLKALRSLGGRGTLGDVVSSVGLPRDQVEATLNSLLESHQGHLEVSESGELVYLFDRKLIRRDRIPTIQRLKSVAKRILTGAFKAWIVAMLVVYFVVFVVLVVLALVAMTSRGGGQRRGGFGGSGRRHRGFFPGPNFLLWYYIWTPRWRLGSPYYGRRWEATLEKDSRPPFYKKVFAFVFGPDRPEPTQKQLDRGTLRLIRARKGALTTAELVEHTALAMPDAENEMGRLLGSYAGEPNVSRDGELVYTFPELMTSAHGATKVREPNPAWMRMEYPLELTGNEKKHDAVIIGMNGFTLVAAATAPAFIIPQVATYYPSLAWLGGAAAFWGLVIIPVVFSVLFFSIPLLRVLGVRRENRARKARNVRRQVLGLVYREALAGRGSVTVDAATAHVQARMKGRTVDPSAVEAALHQLAAEFDADVSTGEGGEGSLRFSFPAIRKQFLASETVRQRLKLGDGKIGEVVYSSADSEEEASERDQAAFDRELAGVDLTAYLPSPDRVGFEDEFEIVAFEEELKRRAKAKT</sequence>
<dbReference type="AlphaFoldDB" id="A0A381S7N4"/>
<evidence type="ECO:0000313" key="2">
    <source>
        <dbReference type="EMBL" id="SVA00122.1"/>
    </source>
</evidence>
<name>A0A381S7N4_9ZZZZ</name>